<keyword evidence="5" id="KW-0862">Zinc</keyword>
<dbReference type="PhylomeDB" id="O61942"/>
<dbReference type="CDD" id="cd06960">
    <property type="entry name" value="NR_DBD_HNF4A"/>
    <property type="match status" value="1"/>
</dbReference>
<dbReference type="PROSITE" id="PS51843">
    <property type="entry name" value="NR_LBD"/>
    <property type="match status" value="1"/>
</dbReference>
<dbReference type="GO" id="GO:0000978">
    <property type="term" value="F:RNA polymerase II cis-regulatory region sequence-specific DNA binding"/>
    <property type="evidence" value="ECO:0007669"/>
    <property type="project" value="InterPro"/>
</dbReference>
<evidence type="ECO:0000256" key="9">
    <source>
        <dbReference type="ARBA" id="ARBA00023170"/>
    </source>
</evidence>
<dbReference type="InterPro" id="IPR035500">
    <property type="entry name" value="NHR-like_dom_sf"/>
</dbReference>
<dbReference type="PANTHER" id="PTHR45886:SF10">
    <property type="entry name" value="NUCLEAR HORMONE RECEPTOR FAMILY"/>
    <property type="match status" value="1"/>
</dbReference>
<keyword evidence="9 13" id="KW-0675">Receptor</keyword>
<dbReference type="Pfam" id="PF00104">
    <property type="entry name" value="Hormone_recep"/>
    <property type="match status" value="1"/>
</dbReference>
<evidence type="ECO:0000256" key="7">
    <source>
        <dbReference type="ARBA" id="ARBA00023125"/>
    </source>
</evidence>
<evidence type="ECO:0000259" key="12">
    <source>
        <dbReference type="PROSITE" id="PS51843"/>
    </source>
</evidence>
<dbReference type="SUPFAM" id="SSF57716">
    <property type="entry name" value="Glucocorticoid receptor-like (DNA-binding domain)"/>
    <property type="match status" value="1"/>
</dbReference>
<dbReference type="Proteomes" id="UP000001940">
    <property type="component" value="Chromosome V"/>
</dbReference>
<evidence type="ECO:0000256" key="2">
    <source>
        <dbReference type="ARBA" id="ARBA00005993"/>
    </source>
</evidence>
<keyword evidence="4" id="KW-0863">Zinc-finger</keyword>
<feature type="domain" description="Nuclear receptor" evidence="11">
    <location>
        <begin position="9"/>
        <end position="87"/>
    </location>
</feature>
<dbReference type="SMART" id="SM00399">
    <property type="entry name" value="ZnF_C4"/>
    <property type="match status" value="1"/>
</dbReference>
<dbReference type="FunCoup" id="O61942">
    <property type="interactions" value="7"/>
</dbReference>
<dbReference type="InterPro" id="IPR000536">
    <property type="entry name" value="Nucl_hrmn_rcpt_lig-bd"/>
</dbReference>
<evidence type="ECO:0000256" key="5">
    <source>
        <dbReference type="ARBA" id="ARBA00022833"/>
    </source>
</evidence>
<evidence type="ECO:0000256" key="4">
    <source>
        <dbReference type="ARBA" id="ARBA00022771"/>
    </source>
</evidence>
<dbReference type="KEGG" id="cel:CELE_T24A6.11"/>
<dbReference type="SMR" id="O61942"/>
<name>O61942_CAEEL</name>
<dbReference type="GO" id="GO:0008270">
    <property type="term" value="F:zinc ion binding"/>
    <property type="evidence" value="ECO:0007669"/>
    <property type="project" value="UniProtKB-KW"/>
</dbReference>
<dbReference type="InterPro" id="IPR049636">
    <property type="entry name" value="HNF4-like_DBD"/>
</dbReference>
<evidence type="ECO:0000256" key="3">
    <source>
        <dbReference type="ARBA" id="ARBA00022723"/>
    </source>
</evidence>
<dbReference type="PRINTS" id="PR00047">
    <property type="entry name" value="STROIDFINGER"/>
</dbReference>
<dbReference type="PROSITE" id="PS51257">
    <property type="entry name" value="PROKAR_LIPOPROTEIN"/>
    <property type="match status" value="1"/>
</dbReference>
<keyword evidence="7" id="KW-0238">DNA-binding</keyword>
<dbReference type="SMART" id="SM00430">
    <property type="entry name" value="HOLI"/>
    <property type="match status" value="1"/>
</dbReference>
<dbReference type="InterPro" id="IPR013088">
    <property type="entry name" value="Znf_NHR/GATA"/>
</dbReference>
<dbReference type="GeneID" id="188828"/>
<dbReference type="CTD" id="188828"/>
<organism evidence="13 14">
    <name type="scientific">Caenorhabditis elegans</name>
    <dbReference type="NCBI Taxonomy" id="6239"/>
    <lineage>
        <taxon>Eukaryota</taxon>
        <taxon>Metazoa</taxon>
        <taxon>Ecdysozoa</taxon>
        <taxon>Nematoda</taxon>
        <taxon>Chromadorea</taxon>
        <taxon>Rhabditida</taxon>
        <taxon>Rhabditina</taxon>
        <taxon>Rhabditomorpha</taxon>
        <taxon>Rhabditoidea</taxon>
        <taxon>Rhabditidae</taxon>
        <taxon>Peloderinae</taxon>
        <taxon>Caenorhabditis</taxon>
    </lineage>
</organism>
<dbReference type="OMA" id="KMFFRRC"/>
<keyword evidence="10" id="KW-0539">Nucleus</keyword>
<evidence type="ECO:0000256" key="1">
    <source>
        <dbReference type="ARBA" id="ARBA00004123"/>
    </source>
</evidence>
<proteinExistence type="inferred from homology"/>
<dbReference type="InParanoid" id="O61942"/>
<dbReference type="PaxDb" id="6239-T24A6.11"/>
<evidence type="ECO:0000256" key="6">
    <source>
        <dbReference type="ARBA" id="ARBA00023015"/>
    </source>
</evidence>
<keyword evidence="3" id="KW-0479">Metal-binding</keyword>
<comment type="subcellular location">
    <subcellularLocation>
        <location evidence="1">Nucleus</location>
    </subcellularLocation>
</comment>
<evidence type="ECO:0000313" key="13">
    <source>
        <dbReference type="EMBL" id="CCD63574.2"/>
    </source>
</evidence>
<dbReference type="WormBase" id="T24A6.11">
    <property type="protein sequence ID" value="CE46766"/>
    <property type="gene ID" value="WBGene00020750"/>
    <property type="gene designation" value="nhr-222"/>
</dbReference>
<dbReference type="SUPFAM" id="SSF48508">
    <property type="entry name" value="Nuclear receptor ligand-binding domain"/>
    <property type="match status" value="1"/>
</dbReference>
<evidence type="ECO:0000256" key="10">
    <source>
        <dbReference type="ARBA" id="ARBA00023242"/>
    </source>
</evidence>
<dbReference type="OrthoDB" id="5858604at2759"/>
<gene>
    <name evidence="13 15" type="primary">nhr-222</name>
    <name evidence="13" type="ORF">CELE_T24A6.11</name>
    <name evidence="15" type="ORF">T24A6.11</name>
</gene>
<dbReference type="HOGENOM" id="CLU_007368_3_0_1"/>
<sequence length="343" mass="39648">MRCSLTSPSKQCSICQRPAFGQNYGSFSCDACKMFFRRCIMLDLQFECIYQKRCFDKFTEHRRVPRCKACRFQKCLDTGMFIRPSTLPKIESHSEHALVAILSQLSYLNARRMTVLLNKFSFENPKLQDVARRKKLTIVDQSSAYDMSDADWRFFTMYTTIEFLLNLDFMEKLEHSDKMVLLQNFSAKATLLFNSLRTVRGNNDRLTTPGGHEIVPDLMSTLFNVSLSFIRQIRSRVVSKLIELEITDEEFLLVTVILFCDPAISGLSSHAISILTPLRICYTSCLFQHCQITCQKNFPTKFVDLLSLSHVVNKNIEDIQSLTVIVKFYLKTSECKKLFTDII</sequence>
<accession>O61942</accession>
<comment type="similarity">
    <text evidence="2">Belongs to the nuclear hormone receptor family.</text>
</comment>
<dbReference type="PANTHER" id="PTHR45886">
    <property type="entry name" value="NUCLEAR HORMONE RECEPTOR FAMILY-RELATED-RELATED"/>
    <property type="match status" value="1"/>
</dbReference>
<keyword evidence="14" id="KW-1185">Reference proteome</keyword>
<dbReference type="RefSeq" id="NP_503990.2">
    <property type="nucleotide sequence ID" value="NM_071589.4"/>
</dbReference>
<dbReference type="InterPro" id="IPR001628">
    <property type="entry name" value="Znf_hrmn_rcpt"/>
</dbReference>
<dbReference type="GO" id="GO:0005634">
    <property type="term" value="C:nucleus"/>
    <property type="evidence" value="ECO:0007669"/>
    <property type="project" value="UniProtKB-SubCell"/>
</dbReference>
<feature type="domain" description="NR LBD" evidence="12">
    <location>
        <begin position="123"/>
        <end position="343"/>
    </location>
</feature>
<dbReference type="UCSC" id="T24A6.11">
    <property type="organism name" value="c. elegans"/>
</dbReference>
<protein>
    <submittedName>
        <fullName evidence="13">Nuclear Hormone Receptor family</fullName>
    </submittedName>
</protein>
<dbReference type="PROSITE" id="PS51030">
    <property type="entry name" value="NUCLEAR_REC_DBD_2"/>
    <property type="match status" value="1"/>
</dbReference>
<keyword evidence="6" id="KW-0805">Transcription regulation</keyword>
<dbReference type="Gene3D" id="1.10.565.10">
    <property type="entry name" value="Retinoid X Receptor"/>
    <property type="match status" value="1"/>
</dbReference>
<dbReference type="AlphaFoldDB" id="O61942"/>
<keyword evidence="8" id="KW-0804">Transcription</keyword>
<dbReference type="EMBL" id="BX284605">
    <property type="protein sequence ID" value="CCD63574.2"/>
    <property type="molecule type" value="Genomic_DNA"/>
</dbReference>
<dbReference type="eggNOG" id="ENOG502RT5D">
    <property type="taxonomic scope" value="Eukaryota"/>
</dbReference>
<evidence type="ECO:0000313" key="14">
    <source>
        <dbReference type="Proteomes" id="UP000001940"/>
    </source>
</evidence>
<dbReference type="GO" id="GO:0003700">
    <property type="term" value="F:DNA-binding transcription factor activity"/>
    <property type="evidence" value="ECO:0007669"/>
    <property type="project" value="InterPro"/>
</dbReference>
<dbReference type="Gene3D" id="3.30.50.10">
    <property type="entry name" value="Erythroid Transcription Factor GATA-1, subunit A"/>
    <property type="match status" value="1"/>
</dbReference>
<dbReference type="STRING" id="6239.T24A6.11.1"/>
<dbReference type="AGR" id="WB:WBGene00020750"/>
<evidence type="ECO:0000259" key="11">
    <source>
        <dbReference type="PROSITE" id="PS51030"/>
    </source>
</evidence>
<evidence type="ECO:0000256" key="8">
    <source>
        <dbReference type="ARBA" id="ARBA00023163"/>
    </source>
</evidence>
<dbReference type="Pfam" id="PF00105">
    <property type="entry name" value="zf-C4"/>
    <property type="match status" value="1"/>
</dbReference>
<evidence type="ECO:0000313" key="15">
    <source>
        <dbReference type="WormBase" id="T24A6.11"/>
    </source>
</evidence>
<reference evidence="13 14" key="1">
    <citation type="journal article" date="1998" name="Science">
        <title>Genome sequence of the nematode C. elegans: a platform for investigating biology.</title>
        <authorList>
            <consortium name="The C. elegans sequencing consortium"/>
            <person name="Sulson J.E."/>
            <person name="Waterston R."/>
        </authorList>
    </citation>
    <scope>NUCLEOTIDE SEQUENCE [LARGE SCALE GENOMIC DNA]</scope>
    <source>
        <strain evidence="13 14">Bristol N2</strain>
    </source>
</reference>